<feature type="compositionally biased region" description="Basic and acidic residues" evidence="8">
    <location>
        <begin position="11"/>
        <end position="40"/>
    </location>
</feature>
<feature type="compositionally biased region" description="Basic residues" evidence="8">
    <location>
        <begin position="437"/>
        <end position="471"/>
    </location>
</feature>
<feature type="compositionally biased region" description="Basic residues" evidence="8">
    <location>
        <begin position="505"/>
        <end position="525"/>
    </location>
</feature>
<evidence type="ECO:0000256" key="2">
    <source>
        <dbReference type="ARBA" id="ARBA00007357"/>
    </source>
</evidence>
<dbReference type="GO" id="GO:0004222">
    <property type="term" value="F:metalloendopeptidase activity"/>
    <property type="evidence" value="ECO:0007669"/>
    <property type="project" value="InterPro"/>
</dbReference>
<dbReference type="PROSITE" id="PS51885">
    <property type="entry name" value="NEPRILYSIN"/>
    <property type="match status" value="1"/>
</dbReference>
<dbReference type="InterPro" id="IPR000718">
    <property type="entry name" value="Peptidase_M13"/>
</dbReference>
<keyword evidence="12" id="KW-1185">Reference proteome</keyword>
<dbReference type="InterPro" id="IPR024079">
    <property type="entry name" value="MetalloPept_cat_dom_sf"/>
</dbReference>
<gene>
    <name evidence="11" type="ORF">V5799_027074</name>
</gene>
<feature type="region of interest" description="Disordered" evidence="8">
    <location>
        <begin position="791"/>
        <end position="899"/>
    </location>
</feature>
<feature type="region of interest" description="Disordered" evidence="8">
    <location>
        <begin position="207"/>
        <end position="228"/>
    </location>
</feature>
<keyword evidence="3" id="KW-0645">Protease</keyword>
<dbReference type="Gene3D" id="3.40.390.10">
    <property type="entry name" value="Collagenase (Catalytic Domain)"/>
    <property type="match status" value="2"/>
</dbReference>
<dbReference type="PANTHER" id="PTHR11733:SF241">
    <property type="entry name" value="GH26575P-RELATED"/>
    <property type="match status" value="1"/>
</dbReference>
<evidence type="ECO:0000256" key="4">
    <source>
        <dbReference type="ARBA" id="ARBA00022723"/>
    </source>
</evidence>
<reference evidence="11 12" key="1">
    <citation type="journal article" date="2023" name="Arcadia Sci">
        <title>De novo assembly of a long-read Amblyomma americanum tick genome.</title>
        <authorList>
            <person name="Chou S."/>
            <person name="Poskanzer K.E."/>
            <person name="Rollins M."/>
            <person name="Thuy-Boun P.S."/>
        </authorList>
    </citation>
    <scope>NUCLEOTIDE SEQUENCE [LARGE SCALE GENOMIC DNA]</scope>
    <source>
        <strain evidence="11">F_SG_1</strain>
        <tissue evidence="11">Salivary glands</tissue>
    </source>
</reference>
<evidence type="ECO:0000256" key="3">
    <source>
        <dbReference type="ARBA" id="ARBA00022670"/>
    </source>
</evidence>
<dbReference type="EMBL" id="JARKHS020030888">
    <property type="protein sequence ID" value="KAK8761658.1"/>
    <property type="molecule type" value="Genomic_DNA"/>
</dbReference>
<dbReference type="SUPFAM" id="SSF55486">
    <property type="entry name" value="Metalloproteases ('zincins'), catalytic domain"/>
    <property type="match status" value="2"/>
</dbReference>
<evidence type="ECO:0000256" key="6">
    <source>
        <dbReference type="ARBA" id="ARBA00022833"/>
    </source>
</evidence>
<feature type="region of interest" description="Disordered" evidence="8">
    <location>
        <begin position="262"/>
        <end position="289"/>
    </location>
</feature>
<feature type="domain" description="Peptidase M13 C-terminal" evidence="9">
    <location>
        <begin position="1691"/>
        <end position="1833"/>
    </location>
</feature>
<evidence type="ECO:0000313" key="11">
    <source>
        <dbReference type="EMBL" id="KAK8761658.1"/>
    </source>
</evidence>
<keyword evidence="4" id="KW-0479">Metal-binding</keyword>
<comment type="similarity">
    <text evidence="2">Belongs to the peptidase M13 family.</text>
</comment>
<feature type="compositionally biased region" description="Acidic residues" evidence="8">
    <location>
        <begin position="880"/>
        <end position="889"/>
    </location>
</feature>
<feature type="region of interest" description="Disordered" evidence="8">
    <location>
        <begin position="165"/>
        <end position="189"/>
    </location>
</feature>
<proteinExistence type="inferred from homology"/>
<dbReference type="InterPro" id="IPR008753">
    <property type="entry name" value="Peptidase_M13_N"/>
</dbReference>
<feature type="compositionally biased region" description="Acidic residues" evidence="8">
    <location>
        <begin position="474"/>
        <end position="498"/>
    </location>
</feature>
<feature type="region of interest" description="Disordered" evidence="8">
    <location>
        <begin position="1"/>
        <end position="63"/>
    </location>
</feature>
<feature type="region of interest" description="Disordered" evidence="8">
    <location>
        <begin position="929"/>
        <end position="964"/>
    </location>
</feature>
<evidence type="ECO:0000256" key="7">
    <source>
        <dbReference type="ARBA" id="ARBA00023049"/>
    </source>
</evidence>
<sequence>MTDEPSTSYYERSRTFVDRHEARPDRSERYRSSVDRDGRRSRPKSTGGWLSMFGSNRKKPANRSFFRLPPFSLLGRSRSTAAKAPRATSRPFHRRPAGVRWRGGGGGRRPRDTTGAMWSTSRFSESGTSTAAPDDYWLLGGVPADPYAAPPLSFDAQQAGAFNQFAGPQFPNTTQSQYPIQAPSAPAATANEDAMAARFAELLDTATSSPPLATQPPCASSEPVQTPPPALELAMATDATSSLAAPQAAPAAACRDASDAPAPAASAYTVPSANAPAPTAAPGDNAPAASAVPSATAAVIPTVPDAHIPCGSTVPNAYAAAVPTVPCEPVPAAPQLSSAPISTPTAAAAAFRAKREDIGHASQMVGSQARSQADAWHNAYYFPETDADYGMTGAHWRGYPNEDFEYGADPWVELPEYGYPSGSYAYRGPRQHSSPWSRHRERRKRSMSVRRRSTSGSRRRGRRDRRSRRRTRYDDEEDEEPDSESDSESSSDDSDDYDESPRRSNDRKRHKHQRKESKKKKRRHYRRSICECDEYECWPRTSRPAKEKTQPPVVEQAKQPLDANSAQFPDFFEEVTEDYLAPGHPNYDAAFGGPVVRRTRSIRPLKDENVFQPDDQSSLMPRLTTSRQWKMPQQTMAAFPSYELAGVRTQPAEIQAIMPAGGSACALPLQRYGYGYDGQAFEEANVSNPAPRNNVVTPEFFCGICSCVDCPGDCWAYSDLPQSDLEERLRMDERQRLDFEERVRMQERMERLEERMWMYDRWGRRPTPRLGRFGGHGPAGEQFVEEGYDFADPNEAWSDGSEAESLYSVTGRTKSSRGQVPRERRSMRDKGMRASATERYRPWEQTRCSAHRRSSGSSTSGKRRKKGEQGLSEGARDIEESSEEAELELPEPAAAASGKPFSWAAAVMASSATRRQHFAWSSLYKTPSAMRGGKRVSYGGGGPLEDDKASIGSRLSATSRDVDGEELSRICTALDEAAAGRRRSVDHRKLSAVEDEANLNAEEIKGVKEETSTAVYDTAIGASETSASQAAKPASLEEVAPADAEAKDRSGFRTVAQQTEPPAEEQAGKLPEIPGEAAREAESQQLSLVADEKDVEKDMLNMTLSSTNLFPESGVVCIISLLALIWIAIIFVTSTAIHSDNATAFTSPETPATKVPPNEPNTSLPPYFCHTVRCLREGDYLRSLMDGLERPCDNFYRHVCDRWSRAVGRKHPQVPEAVSTDSQLQSRMQENLVAFVQNLGTGVDVKPASDLLTACQDRTQANSHSVNQAKDLFRNWAIGKWPLGSYDDGRLDDVWSLAGQLVRDLDLAVFVGMTVAFDPANTKKGIVAFFEAEPLPVLYQDDDRDLVTTALKQALIAFGVTDAAHIDVLAQEVLSAFNVFDGILDIDANNDDAKVSTLFKLDPGFSSMANAALGSHTILDVSSRVLLLNTGFLEIHLPAALRNMSTRPRIFLNHLGFRALVRMAAFLPDSLDSLRQLSLLESTGVRAPPDPLSLCVRALERAMPMCLLKALAVPLSRTGKAVWERRSIFDLETVFLRGLRRIRWIDELSLYTLSFRLQHWRFDALYPTDLAWDSSPCALISSSKTAPIERLVDAFSQRMRELPQQLQTGPDWRSSPPLSVWPQLDLPALAVRVPQGLLNGTLPSNDTLSTFQLTARVAVRLYAAIVPLLYTGTVFDREAALDISSDSQRRLDDLRECLMADWQSVRRRLHVQQTPWRELNAQRWFRDWLLEQATGLHLAVYAFRELMHVGRVWRVDFRLGNLKYVSSTQLFFLYYALDHCERSSGPYQRRRIRQRRPPAHLRVMLPLRHVSVFAREFQCAHRDLLRAESPCRIFDW</sequence>
<protein>
    <submittedName>
        <fullName evidence="11">Uncharacterized protein</fullName>
    </submittedName>
</protein>
<evidence type="ECO:0000259" key="9">
    <source>
        <dbReference type="Pfam" id="PF01431"/>
    </source>
</evidence>
<dbReference type="InterPro" id="IPR042089">
    <property type="entry name" value="Peptidase_M13_dom_2"/>
</dbReference>
<feature type="region of interest" description="Disordered" evidence="8">
    <location>
        <begin position="426"/>
        <end position="525"/>
    </location>
</feature>
<dbReference type="Gene3D" id="1.10.1380.10">
    <property type="entry name" value="Neutral endopeptidase , domain2"/>
    <property type="match status" value="1"/>
</dbReference>
<evidence type="ECO:0000256" key="5">
    <source>
        <dbReference type="ARBA" id="ARBA00022801"/>
    </source>
</evidence>
<evidence type="ECO:0000259" key="10">
    <source>
        <dbReference type="Pfam" id="PF05649"/>
    </source>
</evidence>
<feature type="region of interest" description="Disordered" evidence="8">
    <location>
        <begin position="77"/>
        <end position="130"/>
    </location>
</feature>
<dbReference type="GO" id="GO:0016485">
    <property type="term" value="P:protein processing"/>
    <property type="evidence" value="ECO:0007669"/>
    <property type="project" value="TreeGrafter"/>
</dbReference>
<dbReference type="Pfam" id="PF05649">
    <property type="entry name" value="Peptidase_M13_N"/>
    <property type="match status" value="1"/>
</dbReference>
<dbReference type="Pfam" id="PF01431">
    <property type="entry name" value="Peptidase_M13"/>
    <property type="match status" value="1"/>
</dbReference>
<dbReference type="GO" id="GO:0046872">
    <property type="term" value="F:metal ion binding"/>
    <property type="evidence" value="ECO:0007669"/>
    <property type="project" value="UniProtKB-KW"/>
</dbReference>
<feature type="compositionally biased region" description="Polar residues" evidence="8">
    <location>
        <begin position="1"/>
        <end position="10"/>
    </location>
</feature>
<organism evidence="11 12">
    <name type="scientific">Amblyomma americanum</name>
    <name type="common">Lone star tick</name>
    <dbReference type="NCBI Taxonomy" id="6943"/>
    <lineage>
        <taxon>Eukaryota</taxon>
        <taxon>Metazoa</taxon>
        <taxon>Ecdysozoa</taxon>
        <taxon>Arthropoda</taxon>
        <taxon>Chelicerata</taxon>
        <taxon>Arachnida</taxon>
        <taxon>Acari</taxon>
        <taxon>Parasitiformes</taxon>
        <taxon>Ixodida</taxon>
        <taxon>Ixodoidea</taxon>
        <taxon>Ixodidae</taxon>
        <taxon>Amblyomminae</taxon>
        <taxon>Amblyomma</taxon>
    </lineage>
</organism>
<comment type="cofactor">
    <cofactor evidence="1">
        <name>Zn(2+)</name>
        <dbReference type="ChEBI" id="CHEBI:29105"/>
    </cofactor>
</comment>
<dbReference type="InterPro" id="IPR018497">
    <property type="entry name" value="Peptidase_M13_C"/>
</dbReference>
<keyword evidence="7" id="KW-0482">Metalloprotease</keyword>
<feature type="domain" description="Peptidase M13 N-terminal" evidence="10">
    <location>
        <begin position="1191"/>
        <end position="1508"/>
    </location>
</feature>
<keyword evidence="6" id="KW-0862">Zinc</keyword>
<dbReference type="PANTHER" id="PTHR11733">
    <property type="entry name" value="ZINC METALLOPROTEASE FAMILY M13 NEPRILYSIN-RELATED"/>
    <property type="match status" value="1"/>
</dbReference>
<feature type="compositionally biased region" description="Polar residues" evidence="8">
    <location>
        <begin position="807"/>
        <end position="818"/>
    </location>
</feature>
<name>A0AAQ4DGR8_AMBAM</name>
<feature type="compositionally biased region" description="Polar residues" evidence="8">
    <location>
        <begin position="117"/>
        <end position="130"/>
    </location>
</feature>
<keyword evidence="5" id="KW-0378">Hydrolase</keyword>
<accession>A0AAQ4DGR8</accession>
<evidence type="ECO:0000256" key="1">
    <source>
        <dbReference type="ARBA" id="ARBA00001947"/>
    </source>
</evidence>
<dbReference type="Proteomes" id="UP001321473">
    <property type="component" value="Unassembled WGS sequence"/>
</dbReference>
<evidence type="ECO:0000313" key="12">
    <source>
        <dbReference type="Proteomes" id="UP001321473"/>
    </source>
</evidence>
<comment type="caution">
    <text evidence="11">The sequence shown here is derived from an EMBL/GenBank/DDBJ whole genome shotgun (WGS) entry which is preliminary data.</text>
</comment>
<evidence type="ECO:0000256" key="8">
    <source>
        <dbReference type="SAM" id="MobiDB-lite"/>
    </source>
</evidence>
<feature type="compositionally biased region" description="Basic and acidic residues" evidence="8">
    <location>
        <begin position="820"/>
        <end position="844"/>
    </location>
</feature>
<dbReference type="GO" id="GO:0005886">
    <property type="term" value="C:plasma membrane"/>
    <property type="evidence" value="ECO:0007669"/>
    <property type="project" value="TreeGrafter"/>
</dbReference>